<evidence type="ECO:0000313" key="2">
    <source>
        <dbReference type="EMBL" id="KAA8586640.1"/>
    </source>
</evidence>
<organism evidence="2 3">
    <name type="scientific">Etheostoma spectabile</name>
    <name type="common">orangethroat darter</name>
    <dbReference type="NCBI Taxonomy" id="54343"/>
    <lineage>
        <taxon>Eukaryota</taxon>
        <taxon>Metazoa</taxon>
        <taxon>Chordata</taxon>
        <taxon>Craniata</taxon>
        <taxon>Vertebrata</taxon>
        <taxon>Euteleostomi</taxon>
        <taxon>Actinopterygii</taxon>
        <taxon>Neopterygii</taxon>
        <taxon>Teleostei</taxon>
        <taxon>Neoteleostei</taxon>
        <taxon>Acanthomorphata</taxon>
        <taxon>Eupercaria</taxon>
        <taxon>Perciformes</taxon>
        <taxon>Percoidei</taxon>
        <taxon>Percidae</taxon>
        <taxon>Etheostomatinae</taxon>
        <taxon>Etheostoma</taxon>
    </lineage>
</organism>
<proteinExistence type="predicted"/>
<reference evidence="2 3" key="1">
    <citation type="submission" date="2019-08" db="EMBL/GenBank/DDBJ databases">
        <title>A chromosome-level genome assembly, high-density linkage maps, and genome scans reveal the genomic architecture of hybrid incompatibilities underlying speciation via character displacement in darters (Percidae: Etheostominae).</title>
        <authorList>
            <person name="Moran R.L."/>
            <person name="Catchen J.M."/>
            <person name="Fuller R.C."/>
        </authorList>
    </citation>
    <scope>NUCLEOTIDE SEQUENCE [LARGE SCALE GENOMIC DNA]</scope>
    <source>
        <strain evidence="2">EspeVRDwgs_2016</strain>
        <tissue evidence="2">Muscle</tissue>
    </source>
</reference>
<keyword evidence="1" id="KW-0472">Membrane</keyword>
<keyword evidence="1" id="KW-1133">Transmembrane helix</keyword>
<feature type="transmembrane region" description="Helical" evidence="1">
    <location>
        <begin position="35"/>
        <end position="62"/>
    </location>
</feature>
<evidence type="ECO:0000256" key="1">
    <source>
        <dbReference type="SAM" id="Phobius"/>
    </source>
</evidence>
<keyword evidence="1" id="KW-0812">Transmembrane</keyword>
<comment type="caution">
    <text evidence="2">The sequence shown here is derived from an EMBL/GenBank/DDBJ whole genome shotgun (WGS) entry which is preliminary data.</text>
</comment>
<evidence type="ECO:0000313" key="3">
    <source>
        <dbReference type="Proteomes" id="UP000327493"/>
    </source>
</evidence>
<accession>A0A5J5D1C7</accession>
<name>A0A5J5D1C7_9PERO</name>
<sequence>MASSLLHFCCDNITVTQSCNVYMFTKPPHLPDTLLINYLLCTILYFSLIFIKHDCFFLIYLFH</sequence>
<dbReference type="AlphaFoldDB" id="A0A5J5D1C7"/>
<gene>
    <name evidence="2" type="ORF">FQN60_000476</name>
</gene>
<protein>
    <submittedName>
        <fullName evidence="2">Uncharacterized protein</fullName>
    </submittedName>
</protein>
<dbReference type="EMBL" id="VOFY01000013">
    <property type="protein sequence ID" value="KAA8586640.1"/>
    <property type="molecule type" value="Genomic_DNA"/>
</dbReference>
<dbReference type="Proteomes" id="UP000327493">
    <property type="component" value="Chromosome 13"/>
</dbReference>
<keyword evidence="3" id="KW-1185">Reference proteome</keyword>